<protein>
    <submittedName>
        <fullName evidence="2">Uncharacterized protein</fullName>
    </submittedName>
</protein>
<dbReference type="Proteomes" id="UP000007881">
    <property type="component" value="Chromosome"/>
</dbReference>
<evidence type="ECO:0000256" key="1">
    <source>
        <dbReference type="SAM" id="MobiDB-lite"/>
    </source>
</evidence>
<evidence type="ECO:0000313" key="3">
    <source>
        <dbReference type="Proteomes" id="UP000007881"/>
    </source>
</evidence>
<gene>
    <name evidence="2" type="ordered locus">PSMK_15450</name>
</gene>
<dbReference type="AlphaFoldDB" id="I0IEL6"/>
<sequence length="59" mass="6190">MAIAAADLVSGRRRMNPRGSVRSGRFYSRRPGSSGTGTAARRPPPRPGCPSKSCASSSR</sequence>
<name>I0IEL6_PHYMF</name>
<reference evidence="2 3" key="1">
    <citation type="submission" date="2012-02" db="EMBL/GenBank/DDBJ databases">
        <title>Complete genome sequence of Phycisphaera mikurensis NBRC 102666.</title>
        <authorList>
            <person name="Ankai A."/>
            <person name="Hosoyama A."/>
            <person name="Terui Y."/>
            <person name="Sekine M."/>
            <person name="Fukai R."/>
            <person name="Kato Y."/>
            <person name="Nakamura S."/>
            <person name="Yamada-Narita S."/>
            <person name="Kawakoshi A."/>
            <person name="Fukunaga Y."/>
            <person name="Yamazaki S."/>
            <person name="Fujita N."/>
        </authorList>
    </citation>
    <scope>NUCLEOTIDE SEQUENCE [LARGE SCALE GENOMIC DNA]</scope>
    <source>
        <strain evidence="3">NBRC 102666 / KCTC 22515 / FYK2301M01</strain>
    </source>
</reference>
<dbReference type="HOGENOM" id="CLU_2956612_0_0_0"/>
<keyword evidence="3" id="KW-1185">Reference proteome</keyword>
<accession>I0IEL6</accession>
<proteinExistence type="predicted"/>
<feature type="region of interest" description="Disordered" evidence="1">
    <location>
        <begin position="1"/>
        <end position="59"/>
    </location>
</feature>
<organism evidence="2 3">
    <name type="scientific">Phycisphaera mikurensis (strain NBRC 102666 / KCTC 22515 / FYK2301M01)</name>
    <dbReference type="NCBI Taxonomy" id="1142394"/>
    <lineage>
        <taxon>Bacteria</taxon>
        <taxon>Pseudomonadati</taxon>
        <taxon>Planctomycetota</taxon>
        <taxon>Phycisphaerae</taxon>
        <taxon>Phycisphaerales</taxon>
        <taxon>Phycisphaeraceae</taxon>
        <taxon>Phycisphaera</taxon>
    </lineage>
</organism>
<dbReference type="EMBL" id="AP012338">
    <property type="protein sequence ID" value="BAM03704.1"/>
    <property type="molecule type" value="Genomic_DNA"/>
</dbReference>
<dbReference type="KEGG" id="phm:PSMK_15450"/>
<dbReference type="STRING" id="1142394.PSMK_15450"/>
<evidence type="ECO:0000313" key="2">
    <source>
        <dbReference type="EMBL" id="BAM03704.1"/>
    </source>
</evidence>